<dbReference type="PANTHER" id="PTHR33096">
    <property type="entry name" value="CXC2 DOMAIN-CONTAINING PROTEIN"/>
    <property type="match status" value="1"/>
</dbReference>
<feature type="region of interest" description="Disordered" evidence="1">
    <location>
        <begin position="1"/>
        <end position="20"/>
    </location>
</feature>
<proteinExistence type="predicted"/>
<evidence type="ECO:0000256" key="1">
    <source>
        <dbReference type="SAM" id="MobiDB-lite"/>
    </source>
</evidence>
<dbReference type="CDD" id="cd19757">
    <property type="entry name" value="Bbox1"/>
    <property type="match status" value="1"/>
</dbReference>
<evidence type="ECO:0000313" key="3">
    <source>
        <dbReference type="EMBL" id="KAL0060976.1"/>
    </source>
</evidence>
<feature type="compositionally biased region" description="Basic and acidic residues" evidence="1">
    <location>
        <begin position="667"/>
        <end position="683"/>
    </location>
</feature>
<dbReference type="InterPro" id="IPR041457">
    <property type="entry name" value="CxC2_KDZ-assoc"/>
</dbReference>
<name>A0ABR2ZJ13_9AGAR</name>
<dbReference type="PANTHER" id="PTHR33096:SF1">
    <property type="entry name" value="CXC1-LIKE CYSTEINE CLUSTER ASSOCIATED WITH KDZ TRANSPOSASES DOMAIN-CONTAINING PROTEIN"/>
    <property type="match status" value="1"/>
</dbReference>
<gene>
    <name evidence="3" type="ORF">AAF712_012207</name>
</gene>
<reference evidence="3 4" key="1">
    <citation type="submission" date="2024-05" db="EMBL/GenBank/DDBJ databases">
        <title>A draft genome resource for the thread blight pathogen Marasmius tenuissimus strain MS-2.</title>
        <authorList>
            <person name="Yulfo-Soto G.E."/>
            <person name="Baruah I.K."/>
            <person name="Amoako-Attah I."/>
            <person name="Bukari Y."/>
            <person name="Meinhardt L.W."/>
            <person name="Bailey B.A."/>
            <person name="Cohen S.P."/>
        </authorList>
    </citation>
    <scope>NUCLEOTIDE SEQUENCE [LARGE SCALE GENOMIC DNA]</scope>
    <source>
        <strain evidence="3 4">MS-2</strain>
    </source>
</reference>
<dbReference type="Pfam" id="PF18803">
    <property type="entry name" value="CxC2"/>
    <property type="match status" value="1"/>
</dbReference>
<keyword evidence="4" id="KW-1185">Reference proteome</keyword>
<dbReference type="EMBL" id="JBBXMP010000153">
    <property type="protein sequence ID" value="KAL0060976.1"/>
    <property type="molecule type" value="Genomic_DNA"/>
</dbReference>
<protein>
    <recommendedName>
        <fullName evidence="2">CxC2-like cysteine cluster KDZ transposase-associated domain-containing protein</fullName>
    </recommendedName>
</protein>
<accession>A0ABR2ZJ13</accession>
<evidence type="ECO:0000313" key="4">
    <source>
        <dbReference type="Proteomes" id="UP001437256"/>
    </source>
</evidence>
<organism evidence="3 4">
    <name type="scientific">Marasmius tenuissimus</name>
    <dbReference type="NCBI Taxonomy" id="585030"/>
    <lineage>
        <taxon>Eukaryota</taxon>
        <taxon>Fungi</taxon>
        <taxon>Dikarya</taxon>
        <taxon>Basidiomycota</taxon>
        <taxon>Agaricomycotina</taxon>
        <taxon>Agaricomycetes</taxon>
        <taxon>Agaricomycetidae</taxon>
        <taxon>Agaricales</taxon>
        <taxon>Marasmiineae</taxon>
        <taxon>Marasmiaceae</taxon>
        <taxon>Marasmius</taxon>
    </lineage>
</organism>
<dbReference type="Pfam" id="PF18758">
    <property type="entry name" value="KDZ"/>
    <property type="match status" value="1"/>
</dbReference>
<feature type="domain" description="CxC2-like cysteine cluster KDZ transposase-associated" evidence="2">
    <location>
        <begin position="214"/>
        <end position="321"/>
    </location>
</feature>
<evidence type="ECO:0000259" key="2">
    <source>
        <dbReference type="Pfam" id="PF18803"/>
    </source>
</evidence>
<comment type="caution">
    <text evidence="3">The sequence shown here is derived from an EMBL/GenBank/DDBJ whole genome shotgun (WGS) entry which is preliminary data.</text>
</comment>
<feature type="compositionally biased region" description="Basic residues" evidence="1">
    <location>
        <begin position="1"/>
        <end position="11"/>
    </location>
</feature>
<dbReference type="Proteomes" id="UP001437256">
    <property type="component" value="Unassembled WGS sequence"/>
</dbReference>
<sequence length="1075" mass="123007">MPKSKEKKKRGYTTLEGFDTQKHHVTTSSRSRIREAKVNITVEKDFEEFDHVDEVVAEADQVGNENWNESFGMVGMPGGWDSETTIAENSEIEPGYIKVKTTSKKRRYEDSVCYHSAPVQFRLTEDTQDAPLLTWAEKHREQYMDSVLATEGRGRIFFGQECCSECKGTKAIFRCMDCFGLRMLCKTCIVHHHRDEPLHFIQEWNGTHFKQVALRDLGLAIQVGHSRGERCPFPDSVSQFVVLAWNGIHTVHINFCGCQQSTGIDRHLQLLELGWWPSSYKEPRSAATFQLLRHFHITNLQGQTPPTDFYQSLAQMTDGTGLEKLPDREAQFMIMLRQWRHIKMCKRCGRGHDPSGIAGTKHGEAAVPCRACPHPDKNMPEDWEMAPADEQYLHALFLAEDANFKQKARARPNDSRDPALGPGFGCFVPNDIYLEELGKRTSQEEISHCVGFKAISTANSKKSKGLRATGIGSIGERYSNMDFIALFNLIGCLLTLVYFSYDIACQWIVNFWTRMAEYPEYMHIPNRMKLIFKIPKFHLVAHGIKCLAKFSFNYTFGAAKTDGEGVERVWAWLNACARSLSMMTAGGRWDTMDDFCNFWNWRRTIGLEKTLHNKIIKAIPEAVVNARAFSAFTEALKEDHSADLSKWLEQVVRWEPGANVRCPYDVPGERAGGRGAPEGDSRRNPSNSTSTLSELIIEALEIEEIQRSLSTSISEKKKLTPLQEQGIQTRRTNLLQRIRRFRDALLVHIPSLRRLIEAEPLVECSRPESMKLFVPSTISTPSRSTIFPLAVITLEDRLRFAQAYESLSDLRTQLRTRSVAYRNTSRLEPSQGMYTKMRALQDKIEVKIKALTLTYRAARAALVETRGEGDWMRHLKVLRDEDIRGISERVLKESEKEDYRRAQEQAGVSADAIDDILINGNTPTQPFNPVLSLGQREGCSFEEIIDSLRAEWCKARANAMRPAEELRLVEEEMSRAIRFCHHLANWWEARIGKRKGLSPWLEEGLSAYANEHARIERERARHWASVWFTIRERAKIILRYVSNPLNNTSMPAMPELEVEFEIENEEEFANGEFDD</sequence>
<dbReference type="InterPro" id="IPR040521">
    <property type="entry name" value="KDZ"/>
</dbReference>
<feature type="region of interest" description="Disordered" evidence="1">
    <location>
        <begin position="664"/>
        <end position="690"/>
    </location>
</feature>